<proteinExistence type="inferred from homology"/>
<dbReference type="Pfam" id="PF02441">
    <property type="entry name" value="Flavoprotein"/>
    <property type="match status" value="1"/>
</dbReference>
<dbReference type="Gene3D" id="3.40.50.1950">
    <property type="entry name" value="Flavin prenyltransferase-like"/>
    <property type="match status" value="1"/>
</dbReference>
<dbReference type="InterPro" id="IPR007085">
    <property type="entry name" value="DNA/pantothenate-metab_flavo_C"/>
</dbReference>
<dbReference type="HAMAP" id="MF_02225">
    <property type="entry name" value="CoaBC"/>
    <property type="match status" value="1"/>
</dbReference>
<dbReference type="NCBIfam" id="TIGR00521">
    <property type="entry name" value="coaBC_dfp"/>
    <property type="match status" value="1"/>
</dbReference>
<dbReference type="Gene3D" id="3.40.50.10300">
    <property type="entry name" value="CoaB-like"/>
    <property type="match status" value="1"/>
</dbReference>
<feature type="domain" description="DNA/pantothenate metabolism flavoprotein C-terminal" evidence="4">
    <location>
        <begin position="188"/>
        <end position="405"/>
    </location>
</feature>
<dbReference type="InterPro" id="IPR035929">
    <property type="entry name" value="CoaB-like_sf"/>
</dbReference>
<dbReference type="Pfam" id="PF04127">
    <property type="entry name" value="DFP"/>
    <property type="match status" value="1"/>
</dbReference>
<evidence type="ECO:0000313" key="5">
    <source>
        <dbReference type="EMBL" id="KGA19228.1"/>
    </source>
</evidence>
<dbReference type="GO" id="GO:0015937">
    <property type="term" value="P:coenzyme A biosynthetic process"/>
    <property type="evidence" value="ECO:0007669"/>
    <property type="project" value="InterPro"/>
</dbReference>
<dbReference type="PANTHER" id="PTHR14359">
    <property type="entry name" value="HOMO-OLIGOMERIC FLAVIN CONTAINING CYS DECARBOXYLASE FAMILY"/>
    <property type="match status" value="1"/>
</dbReference>
<name>A0A094SL26_9ZZZZ</name>
<dbReference type="PANTHER" id="PTHR14359:SF6">
    <property type="entry name" value="PHOSPHOPANTOTHENOYLCYSTEINE DECARBOXYLASE"/>
    <property type="match status" value="1"/>
</dbReference>
<evidence type="ECO:0000259" key="3">
    <source>
        <dbReference type="Pfam" id="PF02441"/>
    </source>
</evidence>
<dbReference type="GO" id="GO:0004633">
    <property type="term" value="F:phosphopantothenoylcysteine decarboxylase activity"/>
    <property type="evidence" value="ECO:0007669"/>
    <property type="project" value="InterPro"/>
</dbReference>
<reference evidence="5" key="1">
    <citation type="submission" date="2014-06" db="EMBL/GenBank/DDBJ databases">
        <title>Key roles for freshwater Actinobacteria revealed by deep metagenomic sequencing.</title>
        <authorList>
            <person name="Ghai R."/>
            <person name="Mizuno C.M."/>
            <person name="Picazo A."/>
            <person name="Camacho A."/>
            <person name="Rodriguez-Valera F."/>
        </authorList>
    </citation>
    <scope>NUCLEOTIDE SEQUENCE</scope>
</reference>
<dbReference type="AlphaFoldDB" id="A0A094SL26"/>
<keyword evidence="1" id="KW-0210">Decarboxylase</keyword>
<gene>
    <name evidence="5" type="ORF">GM51_6945</name>
</gene>
<protein>
    <submittedName>
        <fullName evidence="5">Uncharacterized protein</fullName>
    </submittedName>
</protein>
<dbReference type="EMBL" id="JNSL01000033">
    <property type="protein sequence ID" value="KGA19228.1"/>
    <property type="molecule type" value="Genomic_DNA"/>
</dbReference>
<evidence type="ECO:0000256" key="2">
    <source>
        <dbReference type="ARBA" id="ARBA00023239"/>
    </source>
</evidence>
<dbReference type="SUPFAM" id="SSF52507">
    <property type="entry name" value="Homo-oligomeric flavin-containing Cys decarboxylases, HFCD"/>
    <property type="match status" value="1"/>
</dbReference>
<organism evidence="5">
    <name type="scientific">freshwater metagenome</name>
    <dbReference type="NCBI Taxonomy" id="449393"/>
    <lineage>
        <taxon>unclassified sequences</taxon>
        <taxon>metagenomes</taxon>
        <taxon>ecological metagenomes</taxon>
    </lineage>
</organism>
<keyword evidence="2" id="KW-0456">Lyase</keyword>
<dbReference type="InterPro" id="IPR036551">
    <property type="entry name" value="Flavin_trans-like"/>
</dbReference>
<dbReference type="InterPro" id="IPR003382">
    <property type="entry name" value="Flavoprotein"/>
</dbReference>
<comment type="caution">
    <text evidence="5">The sequence shown here is derived from an EMBL/GenBank/DDBJ whole genome shotgun (WGS) entry which is preliminary data.</text>
</comment>
<dbReference type="GO" id="GO:0015941">
    <property type="term" value="P:pantothenate catabolic process"/>
    <property type="evidence" value="ECO:0007669"/>
    <property type="project" value="InterPro"/>
</dbReference>
<feature type="domain" description="Flavoprotein" evidence="3">
    <location>
        <begin position="11"/>
        <end position="179"/>
    </location>
</feature>
<dbReference type="GO" id="GO:0004632">
    <property type="term" value="F:phosphopantothenate--cysteine ligase activity"/>
    <property type="evidence" value="ECO:0007669"/>
    <property type="project" value="InterPro"/>
</dbReference>
<dbReference type="InterPro" id="IPR005252">
    <property type="entry name" value="CoaBC"/>
</dbReference>
<evidence type="ECO:0000256" key="1">
    <source>
        <dbReference type="ARBA" id="ARBA00022793"/>
    </source>
</evidence>
<accession>A0A094SL26</accession>
<evidence type="ECO:0000259" key="4">
    <source>
        <dbReference type="Pfam" id="PF04127"/>
    </source>
</evidence>
<dbReference type="GO" id="GO:0071513">
    <property type="term" value="C:phosphopantothenoylcysteine decarboxylase complex"/>
    <property type="evidence" value="ECO:0007669"/>
    <property type="project" value="TreeGrafter"/>
</dbReference>
<dbReference type="GO" id="GO:0010181">
    <property type="term" value="F:FMN binding"/>
    <property type="evidence" value="ECO:0007669"/>
    <property type="project" value="InterPro"/>
</dbReference>
<dbReference type="SUPFAM" id="SSF102645">
    <property type="entry name" value="CoaB-like"/>
    <property type="match status" value="1"/>
</dbReference>
<sequence>MTSSARTKSLNVVLGVSGGIAAYKVASILRLLTEAGHNVQVVPTQAALNFVGSATWEALSGNPVISEVWDDVPDVPHVRIGQAADLVIVAPATADLLSRAASGAANDLLTNVLLTARCPIVYAPAMHTEMWLNAATQENVATLRSRGSIVIDPADGRLTGADSGPGRLPEAEEIVSVALGVLSEQDLLGQDIVITAGGTREFLDPVRFLGNSSSGKQGVALAIAARDRGAKVTLICANVSVSMPAGVTIENVITGDDMHAAVMKASMTADAIVMAAAIADYKPKSTQTSKMKKSDDGSSPTIELVRTTDILADLVTHRNTSHPDQIIVGFAAETGDNHGSVLEHGIAKLQRKGCDLLVINEVGPNLAFGTDDNEVTILTREPASQTKVSKTSKTQIAHAIWDHVILLLNHK</sequence>